<accession>A0A174V7E7</accession>
<sequence length="51" mass="5655">MADRLIDLGVDVRVPFGILFFVFGNRECLLHAESSTTGLLRQMTEESIAGK</sequence>
<organism evidence="1 2">
    <name type="scientific">Bacteroides thetaiotaomicron</name>
    <dbReference type="NCBI Taxonomy" id="818"/>
    <lineage>
        <taxon>Bacteria</taxon>
        <taxon>Pseudomonadati</taxon>
        <taxon>Bacteroidota</taxon>
        <taxon>Bacteroidia</taxon>
        <taxon>Bacteroidales</taxon>
        <taxon>Bacteroidaceae</taxon>
        <taxon>Bacteroides</taxon>
    </lineage>
</organism>
<dbReference type="Proteomes" id="UP000095541">
    <property type="component" value="Unassembled WGS sequence"/>
</dbReference>
<gene>
    <name evidence="1" type="ORF">ERS852557_03376</name>
</gene>
<evidence type="ECO:0000313" key="2">
    <source>
        <dbReference type="Proteomes" id="UP000095541"/>
    </source>
</evidence>
<proteinExistence type="predicted"/>
<reference evidence="1 2" key="1">
    <citation type="submission" date="2015-09" db="EMBL/GenBank/DDBJ databases">
        <authorList>
            <consortium name="Pathogen Informatics"/>
        </authorList>
    </citation>
    <scope>NUCLEOTIDE SEQUENCE [LARGE SCALE GENOMIC DNA]</scope>
    <source>
        <strain evidence="1 2">2789STDY5834945</strain>
    </source>
</reference>
<evidence type="ECO:0000313" key="1">
    <source>
        <dbReference type="EMBL" id="CUQ29396.1"/>
    </source>
</evidence>
<name>A0A174V7E7_BACT4</name>
<protein>
    <submittedName>
        <fullName evidence="1">Uncharacterized protein</fullName>
    </submittedName>
</protein>
<dbReference type="RefSeq" id="WP_172685138.1">
    <property type="nucleotide sequence ID" value="NZ_CZBI01000005.1"/>
</dbReference>
<dbReference type="EMBL" id="CZBI01000005">
    <property type="protein sequence ID" value="CUQ29396.1"/>
    <property type="molecule type" value="Genomic_DNA"/>
</dbReference>
<dbReference type="AlphaFoldDB" id="A0A174V7E7"/>